<dbReference type="InterPro" id="IPR036188">
    <property type="entry name" value="FAD/NAD-bd_sf"/>
</dbReference>
<evidence type="ECO:0000256" key="1">
    <source>
        <dbReference type="ARBA" id="ARBA00022630"/>
    </source>
</evidence>
<evidence type="ECO:0000256" key="3">
    <source>
        <dbReference type="ARBA" id="ARBA00023002"/>
    </source>
</evidence>
<accession>A0A1Q5SQV3</accession>
<keyword evidence="1" id="KW-0285">Flavoprotein</keyword>
<evidence type="ECO:0000313" key="5">
    <source>
        <dbReference type="EMBL" id="OKO90296.1"/>
    </source>
</evidence>
<keyword evidence="3" id="KW-0560">Oxidoreductase</keyword>
<dbReference type="PANTHER" id="PTHR43476:SF3">
    <property type="entry name" value="FAD-BINDING MONOOXYGENASE"/>
    <property type="match status" value="1"/>
</dbReference>
<dbReference type="InterPro" id="IPR050631">
    <property type="entry name" value="PheA/TfdB_FAD_monoxygenase"/>
</dbReference>
<name>A0A1Q5SQV3_9EURO</name>
<evidence type="ECO:0000259" key="4">
    <source>
        <dbReference type="Pfam" id="PF01494"/>
    </source>
</evidence>
<dbReference type="SUPFAM" id="SSF51905">
    <property type="entry name" value="FAD/NAD(P)-binding domain"/>
    <property type="match status" value="1"/>
</dbReference>
<feature type="domain" description="FAD-binding" evidence="4">
    <location>
        <begin position="10"/>
        <end position="66"/>
    </location>
</feature>
<gene>
    <name evidence="5" type="ORF">PENSUB_13429</name>
</gene>
<reference evidence="5 6" key="1">
    <citation type="submission" date="2016-10" db="EMBL/GenBank/DDBJ databases">
        <title>Genome sequence of the ascomycete fungus Penicillium subrubescens.</title>
        <authorList>
            <person name="De Vries R.P."/>
            <person name="Peng M."/>
            <person name="Dilokpimol A."/>
            <person name="Hilden K."/>
            <person name="Makela M.R."/>
            <person name="Grigoriev I."/>
            <person name="Riley R."/>
            <person name="Granchi Z."/>
        </authorList>
    </citation>
    <scope>NUCLEOTIDE SEQUENCE [LARGE SCALE GENOMIC DNA]</scope>
    <source>
        <strain evidence="5 6">CBS 132785</strain>
    </source>
</reference>
<dbReference type="STRING" id="1316194.A0A1Q5SQV3"/>
<proteinExistence type="predicted"/>
<keyword evidence="2" id="KW-0274">FAD</keyword>
<dbReference type="EMBL" id="MNBE01000758">
    <property type="protein sequence ID" value="OKO90296.1"/>
    <property type="molecule type" value="Genomic_DNA"/>
</dbReference>
<dbReference type="AlphaFoldDB" id="A0A1Q5SQV3"/>
<dbReference type="PANTHER" id="PTHR43476">
    <property type="entry name" value="3-(3-HYDROXY-PHENYL)PROPIONATE/3-HYDROXYCINNAMIC ACID HYDROXYLASE"/>
    <property type="match status" value="1"/>
</dbReference>
<dbReference type="GO" id="GO:0016491">
    <property type="term" value="F:oxidoreductase activity"/>
    <property type="evidence" value="ECO:0007669"/>
    <property type="project" value="UniProtKB-KW"/>
</dbReference>
<dbReference type="InterPro" id="IPR002938">
    <property type="entry name" value="FAD-bd"/>
</dbReference>
<organism evidence="5 6">
    <name type="scientific">Penicillium subrubescens</name>
    <dbReference type="NCBI Taxonomy" id="1316194"/>
    <lineage>
        <taxon>Eukaryota</taxon>
        <taxon>Fungi</taxon>
        <taxon>Dikarya</taxon>
        <taxon>Ascomycota</taxon>
        <taxon>Pezizomycotina</taxon>
        <taxon>Eurotiomycetes</taxon>
        <taxon>Eurotiomycetidae</taxon>
        <taxon>Eurotiales</taxon>
        <taxon>Aspergillaceae</taxon>
        <taxon>Penicillium</taxon>
    </lineage>
</organism>
<evidence type="ECO:0000256" key="2">
    <source>
        <dbReference type="ARBA" id="ARBA00022827"/>
    </source>
</evidence>
<sequence>MAKSQEWETTDVLICGCGPTGAMLSGYLGKLGVRNIVLEKEPDITTDPRGIALDDDGIRFLQGLGLYA</sequence>
<dbReference type="Gene3D" id="3.50.50.60">
    <property type="entry name" value="FAD/NAD(P)-binding domain"/>
    <property type="match status" value="1"/>
</dbReference>
<dbReference type="GO" id="GO:0071949">
    <property type="term" value="F:FAD binding"/>
    <property type="evidence" value="ECO:0007669"/>
    <property type="project" value="InterPro"/>
</dbReference>
<evidence type="ECO:0000313" key="6">
    <source>
        <dbReference type="Proteomes" id="UP000186955"/>
    </source>
</evidence>
<protein>
    <submittedName>
        <fullName evidence="5">3-(3-hydroxy-phenyl)propionate/3-hydroxycinnamic acid hydroxylase</fullName>
    </submittedName>
</protein>
<dbReference type="Proteomes" id="UP000186955">
    <property type="component" value="Unassembled WGS sequence"/>
</dbReference>
<dbReference type="Pfam" id="PF01494">
    <property type="entry name" value="FAD_binding_3"/>
    <property type="match status" value="1"/>
</dbReference>
<keyword evidence="6" id="KW-1185">Reference proteome</keyword>
<comment type="caution">
    <text evidence="5">The sequence shown here is derived from an EMBL/GenBank/DDBJ whole genome shotgun (WGS) entry which is preliminary data.</text>
</comment>